<keyword evidence="4" id="KW-1185">Reference proteome</keyword>
<dbReference type="Pfam" id="PF08450">
    <property type="entry name" value="SGL"/>
    <property type="match status" value="1"/>
</dbReference>
<evidence type="ECO:0000313" key="4">
    <source>
        <dbReference type="Proteomes" id="UP001172673"/>
    </source>
</evidence>
<feature type="chain" id="PRO_5041312666" description="SMP-30/Gluconolactonase/LRE-like region domain-containing protein" evidence="1">
    <location>
        <begin position="23"/>
        <end position="414"/>
    </location>
</feature>
<feature type="domain" description="SMP-30/Gluconolactonase/LRE-like region" evidence="2">
    <location>
        <begin position="252"/>
        <end position="370"/>
    </location>
</feature>
<proteinExistence type="predicted"/>
<feature type="signal peptide" evidence="1">
    <location>
        <begin position="1"/>
        <end position="22"/>
    </location>
</feature>
<accession>A0AA38WYK0</accession>
<gene>
    <name evidence="3" type="ORF">H2200_011697</name>
</gene>
<comment type="caution">
    <text evidence="3">The sequence shown here is derived from an EMBL/GenBank/DDBJ whole genome shotgun (WGS) entry which is preliminary data.</text>
</comment>
<dbReference type="InterPro" id="IPR013658">
    <property type="entry name" value="SGL"/>
</dbReference>
<evidence type="ECO:0000313" key="3">
    <source>
        <dbReference type="EMBL" id="KAJ9603511.1"/>
    </source>
</evidence>
<sequence>MYSKQVIEALCLVSLYSSIVVAQGSNATASIPSQLTYLLPPTFINNSTEFFLDTSLPPSASSDQNENITSITEAREDAFISYSTEFTGLLGSKPVLRPLLGPLPSHSNSFYEAGQYDPDHNLLFFTGASPTTSPDVPSHLAPRIVLGLNLTSNELFVPNVTEPILVANGGAYHDGKLYIAHWGNYSYAGGIVQIDPLTFKTETLINSYYGVRFNGPDDVAWVRGSNNNSVMFYTDVDFSADLNFTGPAQLPNAIWRFDPANGGYLRAVIPRADVPFPNGVAVSPNGKRLYVTDSPVSNLQRLGPGNSTGSAATYVYDLDDTLTPVNKRLFAIARTGIADGIKTDAKGRLWSAEGEGIVCRNQDGRVLGLINANVLLDQRETPIANFALVQDRILVLAVNRIWAVKLTETLSWTS</sequence>
<organism evidence="3 4">
    <name type="scientific">Cladophialophora chaetospira</name>
    <dbReference type="NCBI Taxonomy" id="386627"/>
    <lineage>
        <taxon>Eukaryota</taxon>
        <taxon>Fungi</taxon>
        <taxon>Dikarya</taxon>
        <taxon>Ascomycota</taxon>
        <taxon>Pezizomycotina</taxon>
        <taxon>Eurotiomycetes</taxon>
        <taxon>Chaetothyriomycetidae</taxon>
        <taxon>Chaetothyriales</taxon>
        <taxon>Herpotrichiellaceae</taxon>
        <taxon>Cladophialophora</taxon>
    </lineage>
</organism>
<dbReference type="PANTHER" id="PTHR47064">
    <property type="entry name" value="PUTATIVE (AFU_ORTHOLOGUE AFUA_1G08990)-RELATED"/>
    <property type="match status" value="1"/>
</dbReference>
<dbReference type="EMBL" id="JAPDRK010000021">
    <property type="protein sequence ID" value="KAJ9603511.1"/>
    <property type="molecule type" value="Genomic_DNA"/>
</dbReference>
<dbReference type="Proteomes" id="UP001172673">
    <property type="component" value="Unassembled WGS sequence"/>
</dbReference>
<name>A0AA38WYK0_9EURO</name>
<keyword evidence="1" id="KW-0732">Signal</keyword>
<protein>
    <recommendedName>
        <fullName evidence="2">SMP-30/Gluconolactonase/LRE-like region domain-containing protein</fullName>
    </recommendedName>
</protein>
<dbReference type="AlphaFoldDB" id="A0AA38WYK0"/>
<reference evidence="3" key="1">
    <citation type="submission" date="2022-10" db="EMBL/GenBank/DDBJ databases">
        <title>Culturing micro-colonial fungi from biological soil crusts in the Mojave desert and describing Neophaeococcomyces mojavensis, and introducing the new genera and species Taxawa tesnikishii.</title>
        <authorList>
            <person name="Kurbessoian T."/>
            <person name="Stajich J.E."/>
        </authorList>
    </citation>
    <scope>NUCLEOTIDE SEQUENCE</scope>
    <source>
        <strain evidence="3">TK_41</strain>
    </source>
</reference>
<dbReference type="PANTHER" id="PTHR47064:SF2">
    <property type="entry name" value="SMP-30_GLUCONOLACTONASE_LRE-LIKE REGION DOMAIN-CONTAINING PROTEIN-RELATED"/>
    <property type="match status" value="1"/>
</dbReference>
<dbReference type="Gene3D" id="2.120.10.30">
    <property type="entry name" value="TolB, C-terminal domain"/>
    <property type="match status" value="1"/>
</dbReference>
<evidence type="ECO:0000259" key="2">
    <source>
        <dbReference type="Pfam" id="PF08450"/>
    </source>
</evidence>
<dbReference type="InterPro" id="IPR011042">
    <property type="entry name" value="6-blade_b-propeller_TolB-like"/>
</dbReference>
<dbReference type="SUPFAM" id="SSF63829">
    <property type="entry name" value="Calcium-dependent phosphotriesterase"/>
    <property type="match status" value="1"/>
</dbReference>
<dbReference type="InterPro" id="IPR052988">
    <property type="entry name" value="Oryzine_lactonohydrolase"/>
</dbReference>
<evidence type="ECO:0000256" key="1">
    <source>
        <dbReference type="SAM" id="SignalP"/>
    </source>
</evidence>